<dbReference type="OrthoDB" id="4070021at2759"/>
<proteinExistence type="predicted"/>
<organism evidence="1 2">
    <name type="scientific">Lachancea quebecensis</name>
    <dbReference type="NCBI Taxonomy" id="1654605"/>
    <lineage>
        <taxon>Eukaryota</taxon>
        <taxon>Fungi</taxon>
        <taxon>Dikarya</taxon>
        <taxon>Ascomycota</taxon>
        <taxon>Saccharomycotina</taxon>
        <taxon>Saccharomycetes</taxon>
        <taxon>Saccharomycetales</taxon>
        <taxon>Saccharomycetaceae</taxon>
        <taxon>Lachancea</taxon>
    </lineage>
</organism>
<protein>
    <submittedName>
        <fullName evidence="1">LAQU0S16e02234g1_1</fullName>
    </submittedName>
</protein>
<evidence type="ECO:0000313" key="1">
    <source>
        <dbReference type="EMBL" id="CUS24461.1"/>
    </source>
</evidence>
<dbReference type="Proteomes" id="UP000236544">
    <property type="component" value="Unassembled WGS sequence"/>
</dbReference>
<gene>
    <name evidence="1" type="ORF">LAQU0_S16e02234g</name>
</gene>
<dbReference type="AlphaFoldDB" id="A0A0P1KW07"/>
<sequence length="127" mass="15126">MPNFRIKRPHSPDFTGIANYKRLRLIEDLQNLSISDNTTTRVVPETNPDQVWKIVSGQSQADRKFYDRVWDDIRKDRLKVIKWYDGAKLLYQAWLIWLRSRSGTEMEVDDDQNQEFNDYGCEPMLVD</sequence>
<name>A0A0P1KW07_9SACH</name>
<reference evidence="2" key="1">
    <citation type="submission" date="2015-10" db="EMBL/GenBank/DDBJ databases">
        <authorList>
            <person name="Devillers H."/>
        </authorList>
    </citation>
    <scope>NUCLEOTIDE SEQUENCE [LARGE SCALE GENOMIC DNA]</scope>
</reference>
<accession>A0A0P1KW07</accession>
<evidence type="ECO:0000313" key="2">
    <source>
        <dbReference type="Proteomes" id="UP000236544"/>
    </source>
</evidence>
<dbReference type="EMBL" id="LN890574">
    <property type="protein sequence ID" value="CUS24461.1"/>
    <property type="molecule type" value="Genomic_DNA"/>
</dbReference>
<keyword evidence="2" id="KW-1185">Reference proteome</keyword>